<protein>
    <recommendedName>
        <fullName evidence="19">Receptor-like serine/threonine-protein kinase</fullName>
        <ecNumber evidence="19">2.7.11.1</ecNumber>
    </recommendedName>
</protein>
<keyword evidence="14" id="KW-1015">Disulfide bond</keyword>
<evidence type="ECO:0000259" key="25">
    <source>
        <dbReference type="PROSITE" id="PS50927"/>
    </source>
</evidence>
<dbReference type="Pfam" id="PF07714">
    <property type="entry name" value="PK_Tyr_Ser-Thr"/>
    <property type="match status" value="1"/>
</dbReference>
<evidence type="ECO:0000256" key="1">
    <source>
        <dbReference type="ARBA" id="ARBA00004251"/>
    </source>
</evidence>
<evidence type="ECO:0000256" key="14">
    <source>
        <dbReference type="ARBA" id="ARBA00023157"/>
    </source>
</evidence>
<keyword evidence="28" id="KW-1185">Reference proteome</keyword>
<dbReference type="InterPro" id="IPR024171">
    <property type="entry name" value="SRK-like_kinase"/>
</dbReference>
<evidence type="ECO:0000256" key="15">
    <source>
        <dbReference type="ARBA" id="ARBA00023170"/>
    </source>
</evidence>
<gene>
    <name evidence="27" type="ORF">TRITD_1Av1G041130</name>
</gene>
<evidence type="ECO:0000313" key="27">
    <source>
        <dbReference type="EMBL" id="VAH02591.1"/>
    </source>
</evidence>
<evidence type="ECO:0000256" key="20">
    <source>
        <dbReference type="PROSITE-ProRule" id="PRU10141"/>
    </source>
</evidence>
<feature type="chain" id="PRO_5040124060" description="Receptor-like serine/threonine-protein kinase" evidence="23">
    <location>
        <begin position="19"/>
        <end position="856"/>
    </location>
</feature>
<evidence type="ECO:0000256" key="9">
    <source>
        <dbReference type="ARBA" id="ARBA00022741"/>
    </source>
</evidence>
<feature type="signal peptide" evidence="23">
    <location>
        <begin position="1"/>
        <end position="18"/>
    </location>
</feature>
<feature type="transmembrane region" description="Helical" evidence="22">
    <location>
        <begin position="585"/>
        <end position="604"/>
    </location>
</feature>
<evidence type="ECO:0000259" key="24">
    <source>
        <dbReference type="PROSITE" id="PS50011"/>
    </source>
</evidence>
<keyword evidence="3 19" id="KW-0723">Serine/threonine-protein kinase</keyword>
<accession>A0A9R0Q067</accession>
<dbReference type="CDD" id="cd01098">
    <property type="entry name" value="PAN_AP_plant"/>
    <property type="match status" value="1"/>
</dbReference>
<evidence type="ECO:0000256" key="21">
    <source>
        <dbReference type="SAM" id="MobiDB-lite"/>
    </source>
</evidence>
<dbReference type="InterPro" id="IPR017441">
    <property type="entry name" value="Protein_kinase_ATP_BS"/>
</dbReference>
<keyword evidence="4" id="KW-0245">EGF-like domain</keyword>
<evidence type="ECO:0000256" key="16">
    <source>
        <dbReference type="ARBA" id="ARBA00023180"/>
    </source>
</evidence>
<dbReference type="PANTHER" id="PTHR27002">
    <property type="entry name" value="RECEPTOR-LIKE SERINE/THREONINE-PROTEIN KINASE SD1-8"/>
    <property type="match status" value="1"/>
</dbReference>
<keyword evidence="8" id="KW-0677">Repeat</keyword>
<evidence type="ECO:0000256" key="5">
    <source>
        <dbReference type="ARBA" id="ARBA00022679"/>
    </source>
</evidence>
<evidence type="ECO:0000256" key="11">
    <source>
        <dbReference type="ARBA" id="ARBA00022840"/>
    </source>
</evidence>
<evidence type="ECO:0000259" key="26">
    <source>
        <dbReference type="PROSITE" id="PS50948"/>
    </source>
</evidence>
<name>A0A9R0Q067_TRITD</name>
<evidence type="ECO:0000313" key="28">
    <source>
        <dbReference type="Proteomes" id="UP000324705"/>
    </source>
</evidence>
<feature type="transmembrane region" description="Helical" evidence="22">
    <location>
        <begin position="427"/>
        <end position="449"/>
    </location>
</feature>
<dbReference type="PROSITE" id="PS50948">
    <property type="entry name" value="PAN"/>
    <property type="match status" value="1"/>
</dbReference>
<dbReference type="Pfam" id="PF01453">
    <property type="entry name" value="B_lectin"/>
    <property type="match status" value="1"/>
</dbReference>
<dbReference type="SUPFAM" id="SSF56112">
    <property type="entry name" value="Protein kinase-like (PK-like)"/>
    <property type="match status" value="1"/>
</dbReference>
<dbReference type="InterPro" id="IPR000719">
    <property type="entry name" value="Prot_kinase_dom"/>
</dbReference>
<keyword evidence="2" id="KW-1003">Cell membrane</keyword>
<sequence length="856" mass="94621">MAPLVFLLLFGQILLCTAVDTITSTTPLSGSQQIVSQGGKFTLGFYSPPQGNTTSSNYYIAIWYSNIPLPTTVWTATTNVPVSDPTTASLEITSDGNLVLLDQAKNRLLWSTNVSIASNSTVATIRDSGSLELIDASNSSIVYWQSIDHPTNTLLPGVKLGLNKITGVSQRLVAWKSEADPSPGLFSLEHDPNGTPLYFAQWNDSISYWASTPWDFDLPGMVALRFVNSSTESYLLYSTKDDSVITHIIIDISGQLRLLTWLDSSQQWILIWTQPQTECEVYARCGAYGSCNLNALPFCNCVKGFSQNDWDLDDYSGGCKRNTPLQCQTHSTSAHSRSDKFYAMEDVRVPANARGAVATSSQECQVACLKNCSCSAYTYNYTGCFVWHGDLQVNLGEGYSKFFGDGTFFLRLAASELPDQQRKKTTIIGSVIGGVAAFFIILAIVLFFLSRTCRRDRTFWISKTAGAALTDFRYSDLLDDIQSIDSLLLDLLTLRVATNDFGEGTMLGKGGFGMVHKGVLPDGKQIAVKRLSHSSRQGIGELKSELVLVAKLRHRNLVSLIGVCLEEQEKILVYEFMPNRSLDTILFGTTFSLLVSQGFFFHYGRASIGIVQVPPNFHCNADISFLNADVEKRKDLDWGRRFKIISGVARGLQYLHEDSQLKIVHRDLKASNILLDFDYNPKISDFGLAKIFGGDQSEDVTRRIAGTYGYMSPEYAMHGQYSAKSDAFSFGVLVLEIVTGRRNNGSCNSEQYVYLVNLVWEHWTRGNVVELIDPSLSGHPSHVDQVLKCIRTGLLCVQNRPEDRPAMSSVNSMLTSQSVRLPSVSMPAFCDRLSGCSDNSESESSNGMTITKLEPR</sequence>
<dbReference type="EMBL" id="LT934111">
    <property type="protein sequence ID" value="VAH02591.1"/>
    <property type="molecule type" value="Genomic_DNA"/>
</dbReference>
<evidence type="ECO:0000256" key="10">
    <source>
        <dbReference type="ARBA" id="ARBA00022777"/>
    </source>
</evidence>
<evidence type="ECO:0000256" key="22">
    <source>
        <dbReference type="SAM" id="Phobius"/>
    </source>
</evidence>
<keyword evidence="13 22" id="KW-0472">Membrane</keyword>
<dbReference type="PROSITE" id="PS00107">
    <property type="entry name" value="PROTEIN_KINASE_ATP"/>
    <property type="match status" value="1"/>
</dbReference>
<dbReference type="GO" id="GO:0051707">
    <property type="term" value="P:response to other organism"/>
    <property type="evidence" value="ECO:0007669"/>
    <property type="project" value="UniProtKB-ARBA"/>
</dbReference>
<dbReference type="InterPro" id="IPR011009">
    <property type="entry name" value="Kinase-like_dom_sf"/>
</dbReference>
<dbReference type="FunFam" id="3.30.200.20:FF:000142">
    <property type="entry name" value="Cysteine-rich receptor-like protein kinase 10"/>
    <property type="match status" value="1"/>
</dbReference>
<keyword evidence="11 19" id="KW-0067">ATP-binding</keyword>
<dbReference type="CDD" id="cd14066">
    <property type="entry name" value="STKc_IRAK"/>
    <property type="match status" value="1"/>
</dbReference>
<keyword evidence="7 23" id="KW-0732">Signal</keyword>
<evidence type="ECO:0000256" key="12">
    <source>
        <dbReference type="ARBA" id="ARBA00022989"/>
    </source>
</evidence>
<dbReference type="GO" id="GO:0005524">
    <property type="term" value="F:ATP binding"/>
    <property type="evidence" value="ECO:0007669"/>
    <property type="project" value="UniProtKB-UniRule"/>
</dbReference>
<comment type="catalytic activity">
    <reaction evidence="18 19">
        <text>L-seryl-[protein] + ATP = O-phospho-L-seryl-[protein] + ADP + H(+)</text>
        <dbReference type="Rhea" id="RHEA:17989"/>
        <dbReference type="Rhea" id="RHEA-COMP:9863"/>
        <dbReference type="Rhea" id="RHEA-COMP:11604"/>
        <dbReference type="ChEBI" id="CHEBI:15378"/>
        <dbReference type="ChEBI" id="CHEBI:29999"/>
        <dbReference type="ChEBI" id="CHEBI:30616"/>
        <dbReference type="ChEBI" id="CHEBI:83421"/>
        <dbReference type="ChEBI" id="CHEBI:456216"/>
        <dbReference type="EC" id="2.7.11.1"/>
    </reaction>
</comment>
<evidence type="ECO:0000256" key="18">
    <source>
        <dbReference type="ARBA" id="ARBA00048679"/>
    </source>
</evidence>
<feature type="domain" description="Protein kinase" evidence="24">
    <location>
        <begin position="501"/>
        <end position="814"/>
    </location>
</feature>
<dbReference type="SMART" id="SM00220">
    <property type="entry name" value="S_TKc"/>
    <property type="match status" value="1"/>
</dbReference>
<dbReference type="GO" id="GO:0006950">
    <property type="term" value="P:response to stress"/>
    <property type="evidence" value="ECO:0007669"/>
    <property type="project" value="UniProtKB-ARBA"/>
</dbReference>
<proteinExistence type="inferred from homology"/>
<keyword evidence="5 19" id="KW-0808">Transferase</keyword>
<feature type="compositionally biased region" description="Low complexity" evidence="21">
    <location>
        <begin position="836"/>
        <end position="847"/>
    </location>
</feature>
<dbReference type="InterPro" id="IPR036426">
    <property type="entry name" value="Bulb-type_lectin_dom_sf"/>
</dbReference>
<feature type="region of interest" description="Disordered" evidence="21">
    <location>
        <begin position="836"/>
        <end position="856"/>
    </location>
</feature>
<keyword evidence="6 22" id="KW-0812">Transmembrane</keyword>
<dbReference type="InterPro" id="IPR001245">
    <property type="entry name" value="Ser-Thr/Tyr_kinase_cat_dom"/>
</dbReference>
<evidence type="ECO:0000256" key="4">
    <source>
        <dbReference type="ARBA" id="ARBA00022536"/>
    </source>
</evidence>
<dbReference type="Gene3D" id="3.30.200.20">
    <property type="entry name" value="Phosphorylase Kinase, domain 1"/>
    <property type="match status" value="1"/>
</dbReference>
<dbReference type="InterPro" id="IPR003609">
    <property type="entry name" value="Pan_app"/>
</dbReference>
<keyword evidence="9 19" id="KW-0547">Nucleotide-binding</keyword>
<keyword evidence="12 22" id="KW-1133">Transmembrane helix</keyword>
<feature type="domain" description="Apple" evidence="26">
    <location>
        <begin position="327"/>
        <end position="413"/>
    </location>
</feature>
<keyword evidence="10 19" id="KW-0418">Kinase</keyword>
<keyword evidence="16" id="KW-0325">Glycoprotein</keyword>
<evidence type="ECO:0000256" key="6">
    <source>
        <dbReference type="ARBA" id="ARBA00022692"/>
    </source>
</evidence>
<dbReference type="Gene3D" id="1.10.510.10">
    <property type="entry name" value="Transferase(Phosphotransferase) domain 1"/>
    <property type="match status" value="1"/>
</dbReference>
<dbReference type="GO" id="GO:0048544">
    <property type="term" value="P:recognition of pollen"/>
    <property type="evidence" value="ECO:0007669"/>
    <property type="project" value="InterPro"/>
</dbReference>
<dbReference type="PANTHER" id="PTHR27002:SF126">
    <property type="entry name" value="CYSTEINE-RICH RECEPTOR-LIKE PROTEIN KINASE 6"/>
    <property type="match status" value="1"/>
</dbReference>
<dbReference type="PROSITE" id="PS50011">
    <property type="entry name" value="PROTEIN_KINASE_DOM"/>
    <property type="match status" value="1"/>
</dbReference>
<dbReference type="Proteomes" id="UP000324705">
    <property type="component" value="Chromosome 1A"/>
</dbReference>
<dbReference type="SMART" id="SM00473">
    <property type="entry name" value="PAN_AP"/>
    <property type="match status" value="1"/>
</dbReference>
<dbReference type="Gene3D" id="2.90.10.10">
    <property type="entry name" value="Bulb-type lectin domain"/>
    <property type="match status" value="1"/>
</dbReference>
<evidence type="ECO:0000256" key="13">
    <source>
        <dbReference type="ARBA" id="ARBA00023136"/>
    </source>
</evidence>
<dbReference type="EC" id="2.7.11.1" evidence="19"/>
<dbReference type="PROSITE" id="PS00108">
    <property type="entry name" value="PROTEIN_KINASE_ST"/>
    <property type="match status" value="1"/>
</dbReference>
<reference evidence="27 28" key="1">
    <citation type="submission" date="2017-09" db="EMBL/GenBank/DDBJ databases">
        <authorList>
            <consortium name="International Durum Wheat Genome Sequencing Consortium (IDWGSC)"/>
            <person name="Milanesi L."/>
        </authorList>
    </citation>
    <scope>NUCLEOTIDE SEQUENCE [LARGE SCALE GENOMIC DNA]</scope>
    <source>
        <strain evidence="28">cv. Svevo</strain>
    </source>
</reference>
<dbReference type="Gramene" id="TRITD1Av1G041130.9">
    <property type="protein sequence ID" value="TRITD1Av1G041130.9"/>
    <property type="gene ID" value="TRITD1Av1G041130"/>
</dbReference>
<dbReference type="CDD" id="cd00028">
    <property type="entry name" value="B_lectin"/>
    <property type="match status" value="1"/>
</dbReference>
<organism evidence="27 28">
    <name type="scientific">Triticum turgidum subsp. durum</name>
    <name type="common">Durum wheat</name>
    <name type="synonym">Triticum durum</name>
    <dbReference type="NCBI Taxonomy" id="4567"/>
    <lineage>
        <taxon>Eukaryota</taxon>
        <taxon>Viridiplantae</taxon>
        <taxon>Streptophyta</taxon>
        <taxon>Embryophyta</taxon>
        <taxon>Tracheophyta</taxon>
        <taxon>Spermatophyta</taxon>
        <taxon>Magnoliopsida</taxon>
        <taxon>Liliopsida</taxon>
        <taxon>Poales</taxon>
        <taxon>Poaceae</taxon>
        <taxon>BOP clade</taxon>
        <taxon>Pooideae</taxon>
        <taxon>Triticodae</taxon>
        <taxon>Triticeae</taxon>
        <taxon>Triticinae</taxon>
        <taxon>Triticum</taxon>
    </lineage>
</organism>
<evidence type="ECO:0000256" key="3">
    <source>
        <dbReference type="ARBA" id="ARBA00022527"/>
    </source>
</evidence>
<dbReference type="InterPro" id="IPR001480">
    <property type="entry name" value="Bulb-type_lectin_dom"/>
</dbReference>
<evidence type="ECO:0000256" key="17">
    <source>
        <dbReference type="ARBA" id="ARBA00047899"/>
    </source>
</evidence>
<comment type="catalytic activity">
    <reaction evidence="17 19">
        <text>L-threonyl-[protein] + ATP = O-phospho-L-threonyl-[protein] + ADP + H(+)</text>
        <dbReference type="Rhea" id="RHEA:46608"/>
        <dbReference type="Rhea" id="RHEA-COMP:11060"/>
        <dbReference type="Rhea" id="RHEA-COMP:11605"/>
        <dbReference type="ChEBI" id="CHEBI:15378"/>
        <dbReference type="ChEBI" id="CHEBI:30013"/>
        <dbReference type="ChEBI" id="CHEBI:30616"/>
        <dbReference type="ChEBI" id="CHEBI:61977"/>
        <dbReference type="ChEBI" id="CHEBI:456216"/>
        <dbReference type="EC" id="2.7.11.1"/>
    </reaction>
</comment>
<keyword evidence="15" id="KW-0675">Receptor</keyword>
<dbReference type="FunFam" id="2.90.10.10:FF:000022">
    <property type="entry name" value="Receptor-like protein kinase 4"/>
    <property type="match status" value="1"/>
</dbReference>
<evidence type="ECO:0000256" key="2">
    <source>
        <dbReference type="ARBA" id="ARBA00022475"/>
    </source>
</evidence>
<dbReference type="InterPro" id="IPR008271">
    <property type="entry name" value="Ser/Thr_kinase_AS"/>
</dbReference>
<dbReference type="Pfam" id="PF08276">
    <property type="entry name" value="PAN_2"/>
    <property type="match status" value="1"/>
</dbReference>
<dbReference type="InterPro" id="IPR000858">
    <property type="entry name" value="S_locus_glycoprot_dom"/>
</dbReference>
<evidence type="ECO:0000256" key="7">
    <source>
        <dbReference type="ARBA" id="ARBA00022729"/>
    </source>
</evidence>
<dbReference type="AlphaFoldDB" id="A0A9R0Q067"/>
<dbReference type="GO" id="GO:0004674">
    <property type="term" value="F:protein serine/threonine kinase activity"/>
    <property type="evidence" value="ECO:0007669"/>
    <property type="project" value="UniProtKB-KW"/>
</dbReference>
<dbReference type="Pfam" id="PF00954">
    <property type="entry name" value="S_locus_glycop"/>
    <property type="match status" value="1"/>
</dbReference>
<dbReference type="FunFam" id="1.10.510.10:FF:000129">
    <property type="entry name" value="cysteine-rich receptor-like protein kinase 10"/>
    <property type="match status" value="1"/>
</dbReference>
<comment type="subcellular location">
    <subcellularLocation>
        <location evidence="1">Cell membrane</location>
        <topology evidence="1">Single-pass type I membrane protein</topology>
    </subcellularLocation>
</comment>
<evidence type="ECO:0000256" key="8">
    <source>
        <dbReference type="ARBA" id="ARBA00022737"/>
    </source>
</evidence>
<dbReference type="PROSITE" id="PS50927">
    <property type="entry name" value="BULB_LECTIN"/>
    <property type="match status" value="1"/>
</dbReference>
<comment type="similarity">
    <text evidence="19">Belongs to the protein kinase superfamily. Ser/Thr protein kinase family.</text>
</comment>
<feature type="binding site" evidence="20">
    <location>
        <position position="529"/>
    </location>
    <ligand>
        <name>ATP</name>
        <dbReference type="ChEBI" id="CHEBI:30616"/>
    </ligand>
</feature>
<dbReference type="PIRSF" id="PIRSF000641">
    <property type="entry name" value="SRK"/>
    <property type="match status" value="1"/>
</dbReference>
<feature type="domain" description="Bulb-type lectin" evidence="25">
    <location>
        <begin position="19"/>
        <end position="146"/>
    </location>
</feature>
<dbReference type="SMART" id="SM00108">
    <property type="entry name" value="B_lectin"/>
    <property type="match status" value="1"/>
</dbReference>
<evidence type="ECO:0000256" key="19">
    <source>
        <dbReference type="PIRNR" id="PIRNR000641"/>
    </source>
</evidence>
<dbReference type="GO" id="GO:0005886">
    <property type="term" value="C:plasma membrane"/>
    <property type="evidence" value="ECO:0007669"/>
    <property type="project" value="UniProtKB-SubCell"/>
</dbReference>
<dbReference type="SUPFAM" id="SSF51110">
    <property type="entry name" value="alpha-D-mannose-specific plant lectins"/>
    <property type="match status" value="1"/>
</dbReference>
<evidence type="ECO:0000256" key="23">
    <source>
        <dbReference type="SAM" id="SignalP"/>
    </source>
</evidence>